<protein>
    <submittedName>
        <fullName evidence="1">Uncharacterized protein</fullName>
    </submittedName>
</protein>
<dbReference type="RefSeq" id="WP_159964156.1">
    <property type="nucleotide sequence ID" value="NZ_APKE01000010.1"/>
</dbReference>
<reference evidence="1" key="1">
    <citation type="submission" date="2013-03" db="EMBL/GenBank/DDBJ databases">
        <title>Genome Sequence of the Profundibacterium mesophilum strain KAUST100406-0324T from Red Sea, a novel genus in the family Rhodobacteraceae.</title>
        <authorList>
            <person name="Essack M."/>
            <person name="Alam I."/>
            <person name="Lafi F."/>
            <person name="Alawi W."/>
            <person name="Kamanu F."/>
            <person name="Al-Suwailem A."/>
            <person name="Lee O.O."/>
            <person name="Xu Y."/>
            <person name="Bajic V."/>
            <person name="Qian P.-Y."/>
            <person name="Archer J."/>
        </authorList>
    </citation>
    <scope>NUCLEOTIDE SEQUENCE</scope>
    <source>
        <strain evidence="1">KAUST100406-0324</strain>
    </source>
</reference>
<evidence type="ECO:0000313" key="1">
    <source>
        <dbReference type="EMBL" id="KAF0676940.1"/>
    </source>
</evidence>
<accession>A0A921NS63</accession>
<name>A0A921NS63_9RHOB</name>
<sequence>MIFKYDPAALHAALMRDGYVHLKDILSEGFKDYLHGFHQSALDQASNEAADWKVTGKKRQFVFDFPDVAAMREFRAGMAGLTGIGIDDFTISERHLKIYDGAADPWPAPHKDRSASHYSIGLPIALGAGSSVCVFPQFERGANTAERATFLAPEPGTDMAALYGGPDAVMLNEQVGDIVVFLGSELYHERVNAAGTSVLYVKVNGAGVDPLGENLFAAFREAAEA</sequence>
<dbReference type="EMBL" id="APKE01000010">
    <property type="protein sequence ID" value="KAF0676940.1"/>
    <property type="molecule type" value="Genomic_DNA"/>
</dbReference>
<evidence type="ECO:0000313" key="2">
    <source>
        <dbReference type="Proteomes" id="UP000698242"/>
    </source>
</evidence>
<organism evidence="1 2">
    <name type="scientific">Profundibacterium mesophilum KAUST100406-0324</name>
    <dbReference type="NCBI Taxonomy" id="1037889"/>
    <lineage>
        <taxon>Bacteria</taxon>
        <taxon>Pseudomonadati</taxon>
        <taxon>Pseudomonadota</taxon>
        <taxon>Alphaproteobacteria</taxon>
        <taxon>Rhodobacterales</taxon>
        <taxon>Roseobacteraceae</taxon>
        <taxon>Profundibacterium</taxon>
    </lineage>
</organism>
<dbReference type="AlphaFoldDB" id="A0A921NS63"/>
<comment type="caution">
    <text evidence="1">The sequence shown here is derived from an EMBL/GenBank/DDBJ whole genome shotgun (WGS) entry which is preliminary data.</text>
</comment>
<keyword evidence="2" id="KW-1185">Reference proteome</keyword>
<dbReference type="Proteomes" id="UP000698242">
    <property type="component" value="Unassembled WGS sequence"/>
</dbReference>
<gene>
    <name evidence="1" type="ORF">PMES_00737</name>
</gene>
<dbReference type="OrthoDB" id="7845159at2"/>
<proteinExistence type="predicted"/>